<evidence type="ECO:0000256" key="4">
    <source>
        <dbReference type="PIRSR" id="PIRSR000390-2"/>
    </source>
</evidence>
<dbReference type="EMBL" id="CADCTR010001257">
    <property type="protein sequence ID" value="CAA9288152.1"/>
    <property type="molecule type" value="Genomic_DNA"/>
</dbReference>
<evidence type="ECO:0000256" key="3">
    <source>
        <dbReference type="PIRSR" id="PIRSR000390-1"/>
    </source>
</evidence>
<sequence>MRVPFLDLHAMHAELASEIDAAWHEVSGSARFVGGPAVEAFEAAWAGYCGTRHCVGVGSGTAALELTLAALGIGPGDEVIVPANSFIATAAAVAAVGATPVFADVDPATLLLTAETINPQLTPRTAAVMVVHLYGQPADMDAINALAARAGICVIEDAAQAHGASWRDRPAGGLSRAGCFSFYPGKNLGAFGDAGAVVTNDAALADRIRAMSNHGRCHDDPYRHETLGGNHRLDALQAAILSVKLRRMDAWNAGRRRAAAVYASALSALPVRPVSIAPGAGSSHHLAVIRTPARDALRQALSAAQIGTGIHYPIPCHLQAPFLSERGPALPVTERAAGE</sequence>
<evidence type="ECO:0000313" key="6">
    <source>
        <dbReference type="EMBL" id="CAA9288152.1"/>
    </source>
</evidence>
<evidence type="ECO:0000256" key="1">
    <source>
        <dbReference type="ARBA" id="ARBA00022898"/>
    </source>
</evidence>
<dbReference type="InterPro" id="IPR000653">
    <property type="entry name" value="DegT/StrS_aminotransferase"/>
</dbReference>
<feature type="non-terminal residue" evidence="6">
    <location>
        <position position="339"/>
    </location>
</feature>
<dbReference type="PANTHER" id="PTHR30244:SF36">
    <property type="entry name" value="3-OXO-GLUCOSE-6-PHOSPHATE:GLUTAMATE AMINOTRANSFERASE"/>
    <property type="match status" value="1"/>
</dbReference>
<organism evidence="6">
    <name type="scientific">uncultured Chloroflexia bacterium</name>
    <dbReference type="NCBI Taxonomy" id="1672391"/>
    <lineage>
        <taxon>Bacteria</taxon>
        <taxon>Bacillati</taxon>
        <taxon>Chloroflexota</taxon>
        <taxon>Chloroflexia</taxon>
        <taxon>environmental samples</taxon>
    </lineage>
</organism>
<name>A0A6J4JUR4_9CHLR</name>
<dbReference type="SUPFAM" id="SSF53383">
    <property type="entry name" value="PLP-dependent transferases"/>
    <property type="match status" value="1"/>
</dbReference>
<dbReference type="InterPro" id="IPR015424">
    <property type="entry name" value="PyrdxlP-dep_Trfase"/>
</dbReference>
<dbReference type="GO" id="GO:0000271">
    <property type="term" value="P:polysaccharide biosynthetic process"/>
    <property type="evidence" value="ECO:0007669"/>
    <property type="project" value="TreeGrafter"/>
</dbReference>
<dbReference type="GO" id="GO:0030170">
    <property type="term" value="F:pyridoxal phosphate binding"/>
    <property type="evidence" value="ECO:0007669"/>
    <property type="project" value="TreeGrafter"/>
</dbReference>
<evidence type="ECO:0000256" key="5">
    <source>
        <dbReference type="RuleBase" id="RU004508"/>
    </source>
</evidence>
<dbReference type="InterPro" id="IPR015421">
    <property type="entry name" value="PyrdxlP-dep_Trfase_major"/>
</dbReference>
<reference evidence="6" key="1">
    <citation type="submission" date="2020-02" db="EMBL/GenBank/DDBJ databases">
        <authorList>
            <person name="Meier V. D."/>
        </authorList>
    </citation>
    <scope>NUCLEOTIDE SEQUENCE</scope>
    <source>
        <strain evidence="6">AVDCRST_MAG93</strain>
    </source>
</reference>
<accession>A0A6J4JUR4</accession>
<keyword evidence="6" id="KW-0032">Aminotransferase</keyword>
<dbReference type="CDD" id="cd00616">
    <property type="entry name" value="AHBA_syn"/>
    <property type="match status" value="1"/>
</dbReference>
<comment type="similarity">
    <text evidence="2 5">Belongs to the DegT/DnrJ/EryC1 family.</text>
</comment>
<gene>
    <name evidence="6" type="ORF">AVDCRST_MAG93-3696</name>
</gene>
<dbReference type="Pfam" id="PF01041">
    <property type="entry name" value="DegT_DnrJ_EryC1"/>
    <property type="match status" value="1"/>
</dbReference>
<evidence type="ECO:0000256" key="2">
    <source>
        <dbReference type="ARBA" id="ARBA00037999"/>
    </source>
</evidence>
<dbReference type="PIRSF" id="PIRSF000390">
    <property type="entry name" value="PLP_StrS"/>
    <property type="match status" value="1"/>
</dbReference>
<dbReference type="Gene3D" id="3.40.640.10">
    <property type="entry name" value="Type I PLP-dependent aspartate aminotransferase-like (Major domain)"/>
    <property type="match status" value="1"/>
</dbReference>
<protein>
    <submittedName>
        <fullName evidence="6">Aminotransferase, DegT/DnrJ/EryC1/StrS family</fullName>
    </submittedName>
</protein>
<dbReference type="PANTHER" id="PTHR30244">
    <property type="entry name" value="TRANSAMINASE"/>
    <property type="match status" value="1"/>
</dbReference>
<dbReference type="GO" id="GO:0008483">
    <property type="term" value="F:transaminase activity"/>
    <property type="evidence" value="ECO:0007669"/>
    <property type="project" value="UniProtKB-KW"/>
</dbReference>
<dbReference type="AlphaFoldDB" id="A0A6J4JUR4"/>
<dbReference type="InterPro" id="IPR015422">
    <property type="entry name" value="PyrdxlP-dep_Trfase_small"/>
</dbReference>
<keyword evidence="1 4" id="KW-0663">Pyridoxal phosphate</keyword>
<feature type="modified residue" description="N6-(pyridoxal phosphate)lysine" evidence="4">
    <location>
        <position position="186"/>
    </location>
</feature>
<proteinExistence type="inferred from homology"/>
<dbReference type="Gene3D" id="3.90.1150.10">
    <property type="entry name" value="Aspartate Aminotransferase, domain 1"/>
    <property type="match status" value="1"/>
</dbReference>
<keyword evidence="6" id="KW-0808">Transferase</keyword>
<feature type="active site" description="Proton acceptor" evidence="3">
    <location>
        <position position="186"/>
    </location>
</feature>